<dbReference type="Proteomes" id="UP001164020">
    <property type="component" value="Chromosome"/>
</dbReference>
<dbReference type="RefSeq" id="WP_268880046.1">
    <property type="nucleotide sequence ID" value="NZ_CP114029.1"/>
</dbReference>
<evidence type="ECO:0000313" key="3">
    <source>
        <dbReference type="Proteomes" id="UP001164020"/>
    </source>
</evidence>
<keyword evidence="3" id="KW-1185">Reference proteome</keyword>
<accession>A0ABY7BY46</accession>
<evidence type="ECO:0000313" key="2">
    <source>
        <dbReference type="EMBL" id="WAP67585.1"/>
    </source>
</evidence>
<sequence>MTATGIPAGLANGFVEGLGARGTISGNATATGSLSDPSAQFTLSGSGITTEQIARSGTAPLTLDVAGTYDDGTLNLANAEVVAGDGRLTARGTVGQQLDINVDLSQLPVGLANGFVDGLGAQGTVSGTASATGSLSSPNARFDLTAANVSVAQSRAAGALPLAPISPARIRMATLPSTRRSSGSAAAPSASPAGRARAI</sequence>
<gene>
    <name evidence="2" type="ORF">OH818_19065</name>
</gene>
<name>A0ABY7BY46_9HYPH</name>
<evidence type="ECO:0000256" key="1">
    <source>
        <dbReference type="SAM" id="MobiDB-lite"/>
    </source>
</evidence>
<protein>
    <submittedName>
        <fullName evidence="2">Uncharacterized protein</fullName>
    </submittedName>
</protein>
<organism evidence="2 3">
    <name type="scientific">Jiella pelagia</name>
    <dbReference type="NCBI Taxonomy" id="2986949"/>
    <lineage>
        <taxon>Bacteria</taxon>
        <taxon>Pseudomonadati</taxon>
        <taxon>Pseudomonadota</taxon>
        <taxon>Alphaproteobacteria</taxon>
        <taxon>Hyphomicrobiales</taxon>
        <taxon>Aurantimonadaceae</taxon>
        <taxon>Jiella</taxon>
    </lineage>
</organism>
<proteinExistence type="predicted"/>
<reference evidence="2" key="1">
    <citation type="submission" date="2022-12" db="EMBL/GenBank/DDBJ databases">
        <title>Jiella pelagia sp. nov., isolated from phosphonate enriched culture of Northwest Pacific surface seawater.</title>
        <authorList>
            <person name="Shin D.Y."/>
            <person name="Hwang C.Y."/>
        </authorList>
    </citation>
    <scope>NUCLEOTIDE SEQUENCE</scope>
    <source>
        <strain evidence="2">HL-NP1</strain>
    </source>
</reference>
<dbReference type="EMBL" id="CP114029">
    <property type="protein sequence ID" value="WAP67585.1"/>
    <property type="molecule type" value="Genomic_DNA"/>
</dbReference>
<feature type="region of interest" description="Disordered" evidence="1">
    <location>
        <begin position="176"/>
        <end position="199"/>
    </location>
</feature>
<feature type="compositionally biased region" description="Low complexity" evidence="1">
    <location>
        <begin position="179"/>
        <end position="199"/>
    </location>
</feature>